<evidence type="ECO:0000256" key="1">
    <source>
        <dbReference type="ARBA" id="ARBA00004141"/>
    </source>
</evidence>
<reference evidence="13" key="2">
    <citation type="submission" date="2017-05" db="UniProtKB">
        <authorList>
            <consortium name="EnsemblMetazoa"/>
        </authorList>
    </citation>
    <scope>IDENTIFICATION</scope>
</reference>
<feature type="transmembrane region" description="Helical" evidence="10">
    <location>
        <begin position="747"/>
        <end position="771"/>
    </location>
</feature>
<dbReference type="PROSITE" id="PS50929">
    <property type="entry name" value="ABC_TM1F"/>
    <property type="match status" value="2"/>
</dbReference>
<dbReference type="Pfam" id="PF00005">
    <property type="entry name" value="ABC_tran"/>
    <property type="match status" value="2"/>
</dbReference>
<dbReference type="PANTHER" id="PTHR24223:SF456">
    <property type="entry name" value="MULTIDRUG RESISTANCE-ASSOCIATED PROTEIN LETHAL(2)03659"/>
    <property type="match status" value="1"/>
</dbReference>
<keyword evidence="7" id="KW-0067">ATP-binding</keyword>
<evidence type="ECO:0000313" key="14">
    <source>
        <dbReference type="Proteomes" id="UP000007879"/>
    </source>
</evidence>
<dbReference type="SMART" id="SM00382">
    <property type="entry name" value="AAA"/>
    <property type="match status" value="2"/>
</dbReference>
<feature type="domain" description="ABC transporter" evidence="11">
    <location>
        <begin position="420"/>
        <end position="645"/>
    </location>
</feature>
<evidence type="ECO:0000256" key="2">
    <source>
        <dbReference type="ARBA" id="ARBA00009726"/>
    </source>
</evidence>
<dbReference type="FunFam" id="1.20.1560.10:FF:000014">
    <property type="entry name" value="Multidrug resistance-associated protein member 4"/>
    <property type="match status" value="1"/>
</dbReference>
<dbReference type="Proteomes" id="UP000007879">
    <property type="component" value="Unassembled WGS sequence"/>
</dbReference>
<feature type="transmembrane region" description="Helical" evidence="10">
    <location>
        <begin position="816"/>
        <end position="836"/>
    </location>
</feature>
<dbReference type="InterPro" id="IPR003593">
    <property type="entry name" value="AAA+_ATPase"/>
</dbReference>
<dbReference type="CDD" id="cd03244">
    <property type="entry name" value="ABCC_MRP_domain2"/>
    <property type="match status" value="1"/>
</dbReference>
<dbReference type="SUPFAM" id="SSF90123">
    <property type="entry name" value="ABC transporter transmembrane region"/>
    <property type="match status" value="2"/>
</dbReference>
<keyword evidence="5" id="KW-0677">Repeat</keyword>
<dbReference type="eggNOG" id="KOG0054">
    <property type="taxonomic scope" value="Eukaryota"/>
</dbReference>
<dbReference type="PROSITE" id="PS00211">
    <property type="entry name" value="ABC_TRANSPORTER_1"/>
    <property type="match status" value="2"/>
</dbReference>
<evidence type="ECO:0000256" key="3">
    <source>
        <dbReference type="ARBA" id="ARBA00022448"/>
    </source>
</evidence>
<dbReference type="FunFam" id="3.40.50.300:FF:000163">
    <property type="entry name" value="Multidrug resistance-associated protein member 4"/>
    <property type="match status" value="1"/>
</dbReference>
<dbReference type="FunCoup" id="A0A1X7U2U9">
    <property type="interactions" value="12"/>
</dbReference>
<organism evidence="13">
    <name type="scientific">Amphimedon queenslandica</name>
    <name type="common">Sponge</name>
    <dbReference type="NCBI Taxonomy" id="400682"/>
    <lineage>
        <taxon>Eukaryota</taxon>
        <taxon>Metazoa</taxon>
        <taxon>Porifera</taxon>
        <taxon>Demospongiae</taxon>
        <taxon>Heteroscleromorpha</taxon>
        <taxon>Haplosclerida</taxon>
        <taxon>Niphatidae</taxon>
        <taxon>Amphimedon</taxon>
    </lineage>
</organism>
<dbReference type="EnsemblMetazoa" id="XM_020000821.1">
    <property type="protein sequence ID" value="XP_019856380.1"/>
    <property type="gene ID" value="LOC100631877"/>
</dbReference>
<dbReference type="Pfam" id="PF00664">
    <property type="entry name" value="ABC_membrane"/>
    <property type="match status" value="2"/>
</dbReference>
<dbReference type="CDD" id="cd03250">
    <property type="entry name" value="ABCC_MRP_domain1"/>
    <property type="match status" value="1"/>
</dbReference>
<dbReference type="InterPro" id="IPR027417">
    <property type="entry name" value="P-loop_NTPase"/>
</dbReference>
<dbReference type="InterPro" id="IPR017871">
    <property type="entry name" value="ABC_transporter-like_CS"/>
</dbReference>
<feature type="transmembrane region" description="Helical" evidence="10">
    <location>
        <begin position="202"/>
        <end position="221"/>
    </location>
</feature>
<gene>
    <name evidence="13" type="primary">100631877</name>
</gene>
<evidence type="ECO:0000259" key="11">
    <source>
        <dbReference type="PROSITE" id="PS50893"/>
    </source>
</evidence>
<dbReference type="EnsemblMetazoa" id="Aqu2.1.22095_001">
    <property type="protein sequence ID" value="Aqu2.1.22095_001"/>
    <property type="gene ID" value="Aqu2.1.22095"/>
</dbReference>
<evidence type="ECO:0000256" key="7">
    <source>
        <dbReference type="ARBA" id="ARBA00022840"/>
    </source>
</evidence>
<feature type="transmembrane region" description="Helical" evidence="10">
    <location>
        <begin position="318"/>
        <end position="343"/>
    </location>
</feature>
<keyword evidence="3" id="KW-0813">Transport</keyword>
<dbReference type="STRING" id="400682.A0A1X7U2U9"/>
<dbReference type="InParanoid" id="A0A1X7U2U9"/>
<accession>A0A1X7U2U9</accession>
<evidence type="ECO:0000256" key="6">
    <source>
        <dbReference type="ARBA" id="ARBA00022741"/>
    </source>
</evidence>
<sequence length="1287" mass="145215">MMKDPRKKFQYNIFCRFFFCWIEPLFCIGCRRSLLQGDLYTHPSECDSLYLYDKFNRYWLHELVTRGNANKRMWLVIVKCLWWRMLLMQVLTFILVSILLAQSEVLGLLTNYFSIESPTSDETRDAYIYASLLIFSSILLMFINYVFYIGRKMGGMVRIILTSAIYCKVFRLSQTTISRVTMGHVINVASNDVHRFDECVSYFPFLLVFPIHLSVVVYLLFLKLEWSSMITLGINIIFIPLTLALATIYSKLRYKAAKVTDRRVKVMNEVISGMRVIKMYGWEYAFSQLVSRIRRHEIWFILASMMIKEFNNLLSRSVINITMLFTFSVFTLFGGILTPGILFSTLANIFFLRYSAIHFSVAMVQLFDAQVGYKRIKEFLLLPELSVISIAENAKCDDNVTLVPLTATNKNVDNDIGPRITVDHLTASWSMDICKPTLLDISFNVDEKDNALLAVVGPVGSGKSTLLQCLLKELPALSGTVSVRGSIGYASQEACVFSTSLRENILFGLPYEDQWYRTVVHACALENDISLLENGDLTLVGERGVTLSGGQKARVNLARAVYRKADIYLLDDPLSAVDSAVSRHIFEKCICGLLAEKCVVLVTHQTQYLMHCHSVLRLAEGRSVEGDSNEATTNQVVETRAVTVTESSESLSYEDDAANEDDTNLLHVPDEERAHGTVSMKTYCQYFKAGGGYLFTALAFGLYIITEAVIVITDWWIADWSQCSVHDNLNSSYSSTCLLSNSERVQIYSGLTAGLIALSFIGKAFMCGLLIRSAQVLHNRMFSHVLRAPIYFFDTNPIGQILNRFSKDIGFMDDTLVSKLSIFFTLTFQNVGLFLISVVANYYLIILVVIILVAFIGIRWYYLKTARDIKRLEAIARSPIYSHLSLTLQGLSTIRSYSMESIMIEKLHQYQNQHTQSWYLFIVTARWFSTRLDFLIALFLATFVLTSVGLSQVLDPALLSLTLTYSLQLTDVFAFYMRTSTEVESLMVSPERVIAYGKLKVEASLETLSPKSHPPPNWPDKGNIVMNSVSYKHSVNGPQVLNDISCTVISREKVGIVGRTGAGKTSLVSALFRLEEPAGGSIVIDGVDICTIGLHELRRNISIIPQDPVLFGGTIRYNLDPFDLYDESDIWRALEQVQLKSAIEGLDEGLLSIIREGGSNFSVGQRQLFCLARALLRKNPILVLDEATANVDIKTDSIIQEVIREQFSECTILTVAHRLNTVMDYDKIMVLDKGVLVEYDEPYLLLSRPSSYLGQLVDQTGPINANKLRNIAFMIHEKKLGLVENLT</sequence>
<dbReference type="InterPro" id="IPR044746">
    <property type="entry name" value="ABCC_6TM_D1"/>
</dbReference>
<feature type="transmembrane region" description="Helical" evidence="10">
    <location>
        <begin position="349"/>
        <end position="367"/>
    </location>
</feature>
<evidence type="ECO:0000256" key="5">
    <source>
        <dbReference type="ARBA" id="ARBA00022737"/>
    </source>
</evidence>
<protein>
    <submittedName>
        <fullName evidence="13">Uncharacterized protein</fullName>
    </submittedName>
</protein>
<evidence type="ECO:0000256" key="4">
    <source>
        <dbReference type="ARBA" id="ARBA00022692"/>
    </source>
</evidence>
<keyword evidence="14" id="KW-1185">Reference proteome</keyword>
<dbReference type="InterPro" id="IPR011527">
    <property type="entry name" value="ABC1_TM_dom"/>
</dbReference>
<keyword evidence="4 10" id="KW-0812">Transmembrane</keyword>
<feature type="domain" description="ABC transmembrane type-1" evidence="12">
    <location>
        <begin position="697"/>
        <end position="985"/>
    </location>
</feature>
<feature type="transmembrane region" description="Helical" evidence="10">
    <location>
        <begin position="126"/>
        <end position="148"/>
    </location>
</feature>
<comment type="similarity">
    <text evidence="2">Belongs to the ABC transporter superfamily. ABCC family. Conjugate transporter (TC 3.A.1.208) subfamily.</text>
</comment>
<feature type="transmembrane region" description="Helical" evidence="10">
    <location>
        <begin position="227"/>
        <end position="249"/>
    </location>
</feature>
<evidence type="ECO:0000256" key="8">
    <source>
        <dbReference type="ARBA" id="ARBA00022989"/>
    </source>
</evidence>
<dbReference type="PROSITE" id="PS50893">
    <property type="entry name" value="ABC_TRANSPORTER_2"/>
    <property type="match status" value="2"/>
</dbReference>
<dbReference type="InterPro" id="IPR003439">
    <property type="entry name" value="ABC_transporter-like_ATP-bd"/>
</dbReference>
<comment type="subcellular location">
    <subcellularLocation>
        <location evidence="1">Membrane</location>
        <topology evidence="1">Multi-pass membrane protein</topology>
    </subcellularLocation>
</comment>
<evidence type="ECO:0000256" key="9">
    <source>
        <dbReference type="ARBA" id="ARBA00023136"/>
    </source>
</evidence>
<dbReference type="OrthoDB" id="6500128at2759"/>
<dbReference type="InterPro" id="IPR050173">
    <property type="entry name" value="ABC_transporter_C-like"/>
</dbReference>
<feature type="domain" description="ABC transmembrane type-1" evidence="12">
    <location>
        <begin position="90"/>
        <end position="366"/>
    </location>
</feature>
<proteinExistence type="inferred from homology"/>
<name>A0A1X7U2U9_AMPQE</name>
<feature type="transmembrane region" description="Helical" evidence="10">
    <location>
        <begin position="81"/>
        <end position="101"/>
    </location>
</feature>
<keyword evidence="6" id="KW-0547">Nucleotide-binding</keyword>
<dbReference type="GO" id="GO:0016020">
    <property type="term" value="C:membrane"/>
    <property type="evidence" value="ECO:0007669"/>
    <property type="project" value="UniProtKB-SubCell"/>
</dbReference>
<feature type="transmembrane region" description="Helical" evidence="10">
    <location>
        <begin position="690"/>
        <end position="712"/>
    </location>
</feature>
<feature type="transmembrane region" description="Helical" evidence="10">
    <location>
        <begin position="932"/>
        <end position="951"/>
    </location>
</feature>
<dbReference type="GO" id="GO:0016887">
    <property type="term" value="F:ATP hydrolysis activity"/>
    <property type="evidence" value="ECO:0007669"/>
    <property type="project" value="InterPro"/>
</dbReference>
<reference evidence="14" key="1">
    <citation type="journal article" date="2010" name="Nature">
        <title>The Amphimedon queenslandica genome and the evolution of animal complexity.</title>
        <authorList>
            <person name="Srivastava M."/>
            <person name="Simakov O."/>
            <person name="Chapman J."/>
            <person name="Fahey B."/>
            <person name="Gauthier M.E."/>
            <person name="Mitros T."/>
            <person name="Richards G.S."/>
            <person name="Conaco C."/>
            <person name="Dacre M."/>
            <person name="Hellsten U."/>
            <person name="Larroux C."/>
            <person name="Putnam N.H."/>
            <person name="Stanke M."/>
            <person name="Adamska M."/>
            <person name="Darling A."/>
            <person name="Degnan S.M."/>
            <person name="Oakley T.H."/>
            <person name="Plachetzki D.C."/>
            <person name="Zhai Y."/>
            <person name="Adamski M."/>
            <person name="Calcino A."/>
            <person name="Cummins S.F."/>
            <person name="Goodstein D.M."/>
            <person name="Harris C."/>
            <person name="Jackson D.J."/>
            <person name="Leys S.P."/>
            <person name="Shu S."/>
            <person name="Woodcroft B.J."/>
            <person name="Vervoort M."/>
            <person name="Kosik K.S."/>
            <person name="Manning G."/>
            <person name="Degnan B.M."/>
            <person name="Rokhsar D.S."/>
        </authorList>
    </citation>
    <scope>NUCLEOTIDE SEQUENCE [LARGE SCALE GENOMIC DNA]</scope>
</reference>
<dbReference type="Gene3D" id="1.20.1560.10">
    <property type="entry name" value="ABC transporter type 1, transmembrane domain"/>
    <property type="match status" value="2"/>
</dbReference>
<dbReference type="SUPFAM" id="SSF52540">
    <property type="entry name" value="P-loop containing nucleoside triphosphate hydrolases"/>
    <property type="match status" value="2"/>
</dbReference>
<dbReference type="GO" id="GO:0005524">
    <property type="term" value="F:ATP binding"/>
    <property type="evidence" value="ECO:0007669"/>
    <property type="project" value="UniProtKB-KW"/>
</dbReference>
<evidence type="ECO:0000256" key="10">
    <source>
        <dbReference type="SAM" id="Phobius"/>
    </source>
</evidence>
<keyword evidence="8 10" id="KW-1133">Transmembrane helix</keyword>
<dbReference type="CDD" id="cd18579">
    <property type="entry name" value="ABC_6TM_ABCC_D1"/>
    <property type="match status" value="1"/>
</dbReference>
<dbReference type="GO" id="GO:0140359">
    <property type="term" value="F:ABC-type transporter activity"/>
    <property type="evidence" value="ECO:0007669"/>
    <property type="project" value="InterPro"/>
</dbReference>
<evidence type="ECO:0000313" key="13">
    <source>
        <dbReference type="EnsemblMetazoa" id="Aqu2.1.22095_001"/>
    </source>
</evidence>
<evidence type="ECO:0000259" key="12">
    <source>
        <dbReference type="PROSITE" id="PS50929"/>
    </source>
</evidence>
<keyword evidence="9 10" id="KW-0472">Membrane</keyword>
<dbReference type="KEGG" id="aqu:100631877"/>
<feature type="transmembrane region" description="Helical" evidence="10">
    <location>
        <begin position="842"/>
        <end position="862"/>
    </location>
</feature>
<dbReference type="InterPro" id="IPR036640">
    <property type="entry name" value="ABC1_TM_sf"/>
</dbReference>
<dbReference type="Gene3D" id="3.40.50.300">
    <property type="entry name" value="P-loop containing nucleotide triphosphate hydrolases"/>
    <property type="match status" value="2"/>
</dbReference>
<feature type="domain" description="ABC transporter" evidence="11">
    <location>
        <begin position="1024"/>
        <end position="1258"/>
    </location>
</feature>
<dbReference type="PANTHER" id="PTHR24223">
    <property type="entry name" value="ATP-BINDING CASSETTE SUB-FAMILY C"/>
    <property type="match status" value="1"/>
</dbReference>
<dbReference type="FunFam" id="3.40.50.300:FF:000973">
    <property type="entry name" value="Multidrug resistance-associated protein 4"/>
    <property type="match status" value="1"/>
</dbReference>